<sequence length="76" mass="8572">MESTIAEEGKDLEELDGLVKSVGRQFESLESSVKTFLLSMTERMKKMVSQRPAMDLVQYIEKDAHEIVSALSQKPP</sequence>
<dbReference type="EnsemblPlants" id="OGLUM11G22050.1">
    <property type="protein sequence ID" value="OGLUM11G22050.1"/>
    <property type="gene ID" value="OGLUM11G22050"/>
</dbReference>
<dbReference type="Proteomes" id="UP000026961">
    <property type="component" value="Chromosome 11"/>
</dbReference>
<accession>A0A0E0BM65</accession>
<proteinExistence type="predicted"/>
<keyword evidence="2" id="KW-1185">Reference proteome</keyword>
<organism evidence="1">
    <name type="scientific">Oryza glumipatula</name>
    <dbReference type="NCBI Taxonomy" id="40148"/>
    <lineage>
        <taxon>Eukaryota</taxon>
        <taxon>Viridiplantae</taxon>
        <taxon>Streptophyta</taxon>
        <taxon>Embryophyta</taxon>
        <taxon>Tracheophyta</taxon>
        <taxon>Spermatophyta</taxon>
        <taxon>Magnoliopsida</taxon>
        <taxon>Liliopsida</taxon>
        <taxon>Poales</taxon>
        <taxon>Poaceae</taxon>
        <taxon>BOP clade</taxon>
        <taxon>Oryzoideae</taxon>
        <taxon>Oryzeae</taxon>
        <taxon>Oryzinae</taxon>
        <taxon>Oryza</taxon>
    </lineage>
</organism>
<reference evidence="1" key="2">
    <citation type="submission" date="2018-05" db="EMBL/GenBank/DDBJ databases">
        <title>OgluRS3 (Oryza glumaepatula Reference Sequence Version 3).</title>
        <authorList>
            <person name="Zhang J."/>
            <person name="Kudrna D."/>
            <person name="Lee S."/>
            <person name="Talag J."/>
            <person name="Welchert J."/>
            <person name="Wing R.A."/>
        </authorList>
    </citation>
    <scope>NUCLEOTIDE SEQUENCE [LARGE SCALE GENOMIC DNA]</scope>
</reference>
<evidence type="ECO:0000313" key="2">
    <source>
        <dbReference type="Proteomes" id="UP000026961"/>
    </source>
</evidence>
<evidence type="ECO:0000313" key="1">
    <source>
        <dbReference type="EnsemblPlants" id="OGLUM11G22050.1"/>
    </source>
</evidence>
<dbReference type="HOGENOM" id="CLU_2658523_0_0_1"/>
<reference evidence="1" key="1">
    <citation type="submission" date="2015-04" db="UniProtKB">
        <authorList>
            <consortium name="EnsemblPlants"/>
        </authorList>
    </citation>
    <scope>IDENTIFICATION</scope>
</reference>
<name>A0A0E0BM65_9ORYZ</name>
<dbReference type="AlphaFoldDB" id="A0A0E0BM65"/>
<dbReference type="Gramene" id="OGLUM11G22050.1">
    <property type="protein sequence ID" value="OGLUM11G22050.1"/>
    <property type="gene ID" value="OGLUM11G22050"/>
</dbReference>
<protein>
    <submittedName>
        <fullName evidence="1">Uncharacterized protein</fullName>
    </submittedName>
</protein>